<dbReference type="PROSITE" id="PS51257">
    <property type="entry name" value="PROKAR_LIPOPROTEIN"/>
    <property type="match status" value="1"/>
</dbReference>
<feature type="coiled-coil region" evidence="2">
    <location>
        <begin position="205"/>
        <end position="232"/>
    </location>
</feature>
<evidence type="ECO:0000259" key="3">
    <source>
        <dbReference type="Pfam" id="PF25917"/>
    </source>
</evidence>
<sequence length="427" mass="46246">MNFQGLRCTMLHRSIGISGTVGLLLLIGGCGEVDALPEPVRPVRAAKVGSKHAMPGRQFPGRAEAKQDVEMSFQVSGLLMDLPVDVGTEVKQGDIIGALEPQDFQAALAMAEGNLARERSNLLAMERGARPEEIQKLRAALAEAEALHRESISAHQRNVRLIKEQAASQEDFDRSLARQERNAAQVASVKEELNIGLMGARPEDLDAKRAEIRALEAAVASAKNQLNYATLKAPFSGRVAARYVDNFQTVQAKQPVVRLVDLSKIEITVQVPESLITLVPQLRKVVCRFDAFAGKEFECEVTKIGSEASQVTRTYPVTVQLDQPDDLSILPGMAATVQGLIDVDQVDDGWIVPANAVFASEGNDRSSVWIVDESSQTVSRQEVEILRLMADGLTVVADGINEGSWVVTAGVHSLREGQQVKLLQAGS</sequence>
<dbReference type="Pfam" id="PF25917">
    <property type="entry name" value="BSH_RND"/>
    <property type="match status" value="1"/>
</dbReference>
<dbReference type="GO" id="GO:1990281">
    <property type="term" value="C:efflux pump complex"/>
    <property type="evidence" value="ECO:0007669"/>
    <property type="project" value="TreeGrafter"/>
</dbReference>
<accession>A0A5C6FUM0</accession>
<evidence type="ECO:0000313" key="5">
    <source>
        <dbReference type="EMBL" id="TWU66036.1"/>
    </source>
</evidence>
<gene>
    <name evidence="5" type="primary">mdtA_1</name>
    <name evidence="5" type="ORF">V7x_15930</name>
</gene>
<dbReference type="EMBL" id="SJPZ01000001">
    <property type="protein sequence ID" value="TWU66036.1"/>
    <property type="molecule type" value="Genomic_DNA"/>
</dbReference>
<dbReference type="GO" id="GO:0015562">
    <property type="term" value="F:efflux transmembrane transporter activity"/>
    <property type="evidence" value="ECO:0007669"/>
    <property type="project" value="TreeGrafter"/>
</dbReference>
<organism evidence="5 6">
    <name type="scientific">Crateriforma conspicua</name>
    <dbReference type="NCBI Taxonomy" id="2527996"/>
    <lineage>
        <taxon>Bacteria</taxon>
        <taxon>Pseudomonadati</taxon>
        <taxon>Planctomycetota</taxon>
        <taxon>Planctomycetia</taxon>
        <taxon>Planctomycetales</taxon>
        <taxon>Planctomycetaceae</taxon>
        <taxon>Crateriforma</taxon>
    </lineage>
</organism>
<feature type="domain" description="CusB-like beta-barrel" evidence="4">
    <location>
        <begin position="267"/>
        <end position="338"/>
    </location>
</feature>
<proteinExistence type="inferred from homology"/>
<feature type="domain" description="Multidrug resistance protein MdtA-like barrel-sandwich hybrid" evidence="3">
    <location>
        <begin position="69"/>
        <end position="258"/>
    </location>
</feature>
<comment type="similarity">
    <text evidence="1">Belongs to the membrane fusion protein (MFP) (TC 8.A.1) family.</text>
</comment>
<dbReference type="PANTHER" id="PTHR30469:SF20">
    <property type="entry name" value="EFFLUX RND TRANSPORTER PERIPLASMIC ADAPTOR SUBUNIT"/>
    <property type="match status" value="1"/>
</dbReference>
<protein>
    <submittedName>
        <fullName evidence="5">Multidrug resistance protein MdtA</fullName>
    </submittedName>
</protein>
<dbReference type="Gene3D" id="2.40.30.170">
    <property type="match status" value="1"/>
</dbReference>
<name>A0A5C6FUM0_9PLAN</name>
<dbReference type="Gene3D" id="1.10.287.470">
    <property type="entry name" value="Helix hairpin bin"/>
    <property type="match status" value="1"/>
</dbReference>
<dbReference type="SUPFAM" id="SSF111369">
    <property type="entry name" value="HlyD-like secretion proteins"/>
    <property type="match status" value="2"/>
</dbReference>
<dbReference type="AlphaFoldDB" id="A0A5C6FUM0"/>
<dbReference type="InterPro" id="IPR058792">
    <property type="entry name" value="Beta-barrel_RND_2"/>
</dbReference>
<evidence type="ECO:0000256" key="2">
    <source>
        <dbReference type="SAM" id="Coils"/>
    </source>
</evidence>
<dbReference type="InterPro" id="IPR006143">
    <property type="entry name" value="RND_pump_MFP"/>
</dbReference>
<evidence type="ECO:0000256" key="1">
    <source>
        <dbReference type="ARBA" id="ARBA00009477"/>
    </source>
</evidence>
<dbReference type="Pfam" id="PF25954">
    <property type="entry name" value="Beta-barrel_RND_2"/>
    <property type="match status" value="1"/>
</dbReference>
<evidence type="ECO:0000259" key="4">
    <source>
        <dbReference type="Pfam" id="PF25954"/>
    </source>
</evidence>
<keyword evidence="2" id="KW-0175">Coiled coil</keyword>
<reference evidence="5 6" key="1">
    <citation type="submission" date="2019-02" db="EMBL/GenBank/DDBJ databases">
        <title>Deep-cultivation of Planctomycetes and their phenomic and genomic characterization uncovers novel biology.</title>
        <authorList>
            <person name="Wiegand S."/>
            <person name="Jogler M."/>
            <person name="Boedeker C."/>
            <person name="Pinto D."/>
            <person name="Vollmers J."/>
            <person name="Rivas-Marin E."/>
            <person name="Kohn T."/>
            <person name="Peeters S.H."/>
            <person name="Heuer A."/>
            <person name="Rast P."/>
            <person name="Oberbeckmann S."/>
            <person name="Bunk B."/>
            <person name="Jeske O."/>
            <person name="Meyerdierks A."/>
            <person name="Storesund J.E."/>
            <person name="Kallscheuer N."/>
            <person name="Luecker S."/>
            <person name="Lage O.M."/>
            <person name="Pohl T."/>
            <person name="Merkel B.J."/>
            <person name="Hornburger P."/>
            <person name="Mueller R.-W."/>
            <person name="Bruemmer F."/>
            <person name="Labrenz M."/>
            <person name="Spormann A.M."/>
            <person name="Op Den Camp H."/>
            <person name="Overmann J."/>
            <person name="Amann R."/>
            <person name="Jetten M.S.M."/>
            <person name="Mascher T."/>
            <person name="Medema M.H."/>
            <person name="Devos D.P."/>
            <person name="Kaster A.-K."/>
            <person name="Ovreas L."/>
            <person name="Rohde M."/>
            <person name="Galperin M.Y."/>
            <person name="Jogler C."/>
        </authorList>
    </citation>
    <scope>NUCLEOTIDE SEQUENCE [LARGE SCALE GENOMIC DNA]</scope>
    <source>
        <strain evidence="5 6">V7</strain>
    </source>
</reference>
<dbReference type="Gene3D" id="2.40.420.20">
    <property type="match status" value="1"/>
</dbReference>
<evidence type="ECO:0000313" key="6">
    <source>
        <dbReference type="Proteomes" id="UP000316476"/>
    </source>
</evidence>
<dbReference type="Gene3D" id="2.40.50.100">
    <property type="match status" value="2"/>
</dbReference>
<dbReference type="NCBIfam" id="TIGR01730">
    <property type="entry name" value="RND_mfp"/>
    <property type="match status" value="1"/>
</dbReference>
<dbReference type="InterPro" id="IPR058625">
    <property type="entry name" value="MdtA-like_BSH"/>
</dbReference>
<dbReference type="Proteomes" id="UP000316476">
    <property type="component" value="Unassembled WGS sequence"/>
</dbReference>
<comment type="caution">
    <text evidence="5">The sequence shown here is derived from an EMBL/GenBank/DDBJ whole genome shotgun (WGS) entry which is preliminary data.</text>
</comment>
<dbReference type="PANTHER" id="PTHR30469">
    <property type="entry name" value="MULTIDRUG RESISTANCE PROTEIN MDTA"/>
    <property type="match status" value="1"/>
</dbReference>